<feature type="compositionally biased region" description="Low complexity" evidence="12">
    <location>
        <begin position="472"/>
        <end position="506"/>
    </location>
</feature>
<keyword evidence="4" id="KW-0548">Nucleotidyltransferase</keyword>
<keyword evidence="3" id="KW-0808">Transferase</keyword>
<dbReference type="InterPro" id="IPR008921">
    <property type="entry name" value="DNA_pol3_clamp-load_cplx_C"/>
</dbReference>
<evidence type="ECO:0000256" key="11">
    <source>
        <dbReference type="ARBA" id="ARBA00049244"/>
    </source>
</evidence>
<proteinExistence type="inferred from homology"/>
<dbReference type="Pfam" id="PF12169">
    <property type="entry name" value="DNA_pol3_gamma3"/>
    <property type="match status" value="1"/>
</dbReference>
<dbReference type="SMART" id="SM00382">
    <property type="entry name" value="AAA"/>
    <property type="match status" value="1"/>
</dbReference>
<keyword evidence="7" id="KW-0547">Nucleotide-binding</keyword>
<feature type="region of interest" description="Disordered" evidence="12">
    <location>
        <begin position="590"/>
        <end position="775"/>
    </location>
</feature>
<evidence type="ECO:0000256" key="10">
    <source>
        <dbReference type="ARBA" id="ARBA00022932"/>
    </source>
</evidence>
<feature type="region of interest" description="Disordered" evidence="12">
    <location>
        <begin position="444"/>
        <end position="506"/>
    </location>
</feature>
<dbReference type="InterPro" id="IPR022754">
    <property type="entry name" value="DNA_pol_III_gamma-3"/>
</dbReference>
<feature type="domain" description="AAA+ ATPase" evidence="13">
    <location>
        <begin position="36"/>
        <end position="198"/>
    </location>
</feature>
<reference evidence="15" key="1">
    <citation type="journal article" date="2019" name="Int. J. Syst. Evol. Microbiol.">
        <title>The Global Catalogue of Microorganisms (GCM) 10K type strain sequencing project: providing services to taxonomists for standard genome sequencing and annotation.</title>
        <authorList>
            <consortium name="The Broad Institute Genomics Platform"/>
            <consortium name="The Broad Institute Genome Sequencing Center for Infectious Disease"/>
            <person name="Wu L."/>
            <person name="Ma J."/>
        </authorList>
    </citation>
    <scope>NUCLEOTIDE SEQUENCE [LARGE SCALE GENOMIC DNA]</scope>
    <source>
        <strain evidence="15">JCM 16904</strain>
    </source>
</reference>
<dbReference type="InterPro" id="IPR003593">
    <property type="entry name" value="AAA+_ATPase"/>
</dbReference>
<feature type="compositionally biased region" description="Acidic residues" evidence="12">
    <location>
        <begin position="766"/>
        <end position="775"/>
    </location>
</feature>
<dbReference type="SUPFAM" id="SSF52540">
    <property type="entry name" value="P-loop containing nucleoside triphosphate hydrolases"/>
    <property type="match status" value="1"/>
</dbReference>
<dbReference type="RefSeq" id="WP_344879055.1">
    <property type="nucleotide sequence ID" value="NZ_BAAAZP010000074.1"/>
</dbReference>
<evidence type="ECO:0000256" key="5">
    <source>
        <dbReference type="ARBA" id="ARBA00022705"/>
    </source>
</evidence>
<dbReference type="InterPro" id="IPR045085">
    <property type="entry name" value="HLD_clamp_pol_III_gamma_tau"/>
</dbReference>
<feature type="compositionally biased region" description="Low complexity" evidence="12">
    <location>
        <begin position="711"/>
        <end position="739"/>
    </location>
</feature>
<keyword evidence="5" id="KW-0235">DNA replication</keyword>
<evidence type="ECO:0000256" key="8">
    <source>
        <dbReference type="ARBA" id="ARBA00022833"/>
    </source>
</evidence>
<evidence type="ECO:0000256" key="9">
    <source>
        <dbReference type="ARBA" id="ARBA00022840"/>
    </source>
</evidence>
<keyword evidence="10" id="KW-0239">DNA-directed DNA polymerase</keyword>
<dbReference type="PANTHER" id="PTHR11669">
    <property type="entry name" value="REPLICATION FACTOR C / DNA POLYMERASE III GAMMA-TAU SUBUNIT"/>
    <property type="match status" value="1"/>
</dbReference>
<comment type="similarity">
    <text evidence="1">Belongs to the DnaX/STICHEL family.</text>
</comment>
<organism evidence="14 15">
    <name type="scientific">Nonomuraea antimicrobica</name>
    <dbReference type="NCBI Taxonomy" id="561173"/>
    <lineage>
        <taxon>Bacteria</taxon>
        <taxon>Bacillati</taxon>
        <taxon>Actinomycetota</taxon>
        <taxon>Actinomycetes</taxon>
        <taxon>Streptosporangiales</taxon>
        <taxon>Streptosporangiaceae</taxon>
        <taxon>Nonomuraea</taxon>
    </lineage>
</organism>
<dbReference type="Gene3D" id="3.40.50.300">
    <property type="entry name" value="P-loop containing nucleotide triphosphate hydrolases"/>
    <property type="match status" value="1"/>
</dbReference>
<dbReference type="InterPro" id="IPR050238">
    <property type="entry name" value="DNA_Rep/Repair_Clamp_Loader"/>
</dbReference>
<evidence type="ECO:0000256" key="1">
    <source>
        <dbReference type="ARBA" id="ARBA00006360"/>
    </source>
</evidence>
<dbReference type="NCBIfam" id="TIGR02397">
    <property type="entry name" value="dnaX_nterm"/>
    <property type="match status" value="1"/>
</dbReference>
<keyword evidence="8" id="KW-0862">Zinc</keyword>
<dbReference type="Gene3D" id="1.10.8.60">
    <property type="match status" value="1"/>
</dbReference>
<evidence type="ECO:0000256" key="2">
    <source>
        <dbReference type="ARBA" id="ARBA00012417"/>
    </source>
</evidence>
<gene>
    <name evidence="14" type="ORF">GCM10022224_037730</name>
</gene>
<keyword evidence="9" id="KW-0067">ATP-binding</keyword>
<evidence type="ECO:0000256" key="6">
    <source>
        <dbReference type="ARBA" id="ARBA00022723"/>
    </source>
</evidence>
<dbReference type="CDD" id="cd00009">
    <property type="entry name" value="AAA"/>
    <property type="match status" value="1"/>
</dbReference>
<name>A0ABP7BVH0_9ACTN</name>
<dbReference type="EC" id="2.7.7.7" evidence="2"/>
<evidence type="ECO:0000313" key="14">
    <source>
        <dbReference type="EMBL" id="GAA3670000.1"/>
    </source>
</evidence>
<dbReference type="CDD" id="cd18137">
    <property type="entry name" value="HLD_clamp_pol_III_gamma_tau"/>
    <property type="match status" value="1"/>
</dbReference>
<dbReference type="Proteomes" id="UP001500902">
    <property type="component" value="Unassembled WGS sequence"/>
</dbReference>
<evidence type="ECO:0000256" key="4">
    <source>
        <dbReference type="ARBA" id="ARBA00022695"/>
    </source>
</evidence>
<dbReference type="Pfam" id="PF13177">
    <property type="entry name" value="DNA_pol3_delta2"/>
    <property type="match status" value="1"/>
</dbReference>
<dbReference type="EMBL" id="BAAAZP010000074">
    <property type="protein sequence ID" value="GAA3670000.1"/>
    <property type="molecule type" value="Genomic_DNA"/>
</dbReference>
<feature type="compositionally biased region" description="Low complexity" evidence="12">
    <location>
        <begin position="598"/>
        <end position="609"/>
    </location>
</feature>
<dbReference type="InterPro" id="IPR012763">
    <property type="entry name" value="DNA_pol_III_sug/sutau_N"/>
</dbReference>
<evidence type="ECO:0000313" key="15">
    <source>
        <dbReference type="Proteomes" id="UP001500902"/>
    </source>
</evidence>
<feature type="compositionally biased region" description="Low complexity" evidence="12">
    <location>
        <begin position="671"/>
        <end position="682"/>
    </location>
</feature>
<feature type="compositionally biased region" description="Low complexity" evidence="12">
    <location>
        <begin position="444"/>
        <end position="464"/>
    </location>
</feature>
<keyword evidence="15" id="KW-1185">Reference proteome</keyword>
<keyword evidence="6" id="KW-0479">Metal-binding</keyword>
<dbReference type="Pfam" id="PF22608">
    <property type="entry name" value="DNAX_ATPase_lid"/>
    <property type="match status" value="1"/>
</dbReference>
<feature type="compositionally biased region" description="Low complexity" evidence="12">
    <location>
        <begin position="396"/>
        <end position="413"/>
    </location>
</feature>
<evidence type="ECO:0000256" key="12">
    <source>
        <dbReference type="SAM" id="MobiDB-lite"/>
    </source>
</evidence>
<protein>
    <recommendedName>
        <fullName evidence="2">DNA-directed DNA polymerase</fullName>
        <ecNumber evidence="2">2.7.7.7</ecNumber>
    </recommendedName>
</protein>
<accession>A0ABP7BVH0</accession>
<dbReference type="PANTHER" id="PTHR11669:SF0">
    <property type="entry name" value="PROTEIN STICHEL-LIKE 2"/>
    <property type="match status" value="1"/>
</dbReference>
<dbReference type="NCBIfam" id="NF005846">
    <property type="entry name" value="PRK07764.1-6"/>
    <property type="match status" value="1"/>
</dbReference>
<comment type="caution">
    <text evidence="14">The sequence shown here is derived from an EMBL/GenBank/DDBJ whole genome shotgun (WGS) entry which is preliminary data.</text>
</comment>
<comment type="catalytic activity">
    <reaction evidence="11">
        <text>DNA(n) + a 2'-deoxyribonucleoside 5'-triphosphate = DNA(n+1) + diphosphate</text>
        <dbReference type="Rhea" id="RHEA:22508"/>
        <dbReference type="Rhea" id="RHEA-COMP:17339"/>
        <dbReference type="Rhea" id="RHEA-COMP:17340"/>
        <dbReference type="ChEBI" id="CHEBI:33019"/>
        <dbReference type="ChEBI" id="CHEBI:61560"/>
        <dbReference type="ChEBI" id="CHEBI:173112"/>
        <dbReference type="EC" id="2.7.7.7"/>
    </reaction>
</comment>
<evidence type="ECO:0000259" key="13">
    <source>
        <dbReference type="SMART" id="SM00382"/>
    </source>
</evidence>
<feature type="compositionally biased region" description="Low complexity" evidence="12">
    <location>
        <begin position="617"/>
        <end position="650"/>
    </location>
</feature>
<evidence type="ECO:0000256" key="7">
    <source>
        <dbReference type="ARBA" id="ARBA00022741"/>
    </source>
</evidence>
<sequence>MSLALYRKYRPGTFAEVKGQEHVTDPLRQALRTGRINHAYLFSGPRGCGKTSSARILARSLNCEQGPTPDPCGECESCVALAPTGPGHLDVIEIDAASHGGVDDARDLRERAFFAPVSARYKIYIIDEAHMVTREGFNALLKLVEEPPPHLKFIFATTEPEKVIGTIKSRTHHYPFRLMPPATLRGLLEEILTAESVPFEPTALPLVVRAGAGSARDSLSILDQLLAGAEDDGITYAKAVSLLGYTDGDLLDEVVNAFAARAGAQVFHTVSRVIEGGHDPRRFASDLLERFRDLVILANVPEAASSGLLDRPADELERLVQQAASMGPAELTRAAEVFNAGLTEMRGATSPRLLLELMCARVLLPGAAQGEEALLARIERLERGGAVAQMAARASASAGSGPSVVGPVSVPRPQASASGERVSGEQSVAPAVGASVPAATASSSAASSSAAPSTAVPSPAAPSGDDWPEPARPGAPVVSAPAASSGGASAPAPQAAAAPSGGSAPVAGGAGAIQGQWAGVLAALKQRSIVVWANVSTNAQVVGVEGNLVTLGFTQVGAMKNFTGGGKDAVVASALGDVLGGTWRVEAVVGGSAPPPASRGSARPPSHGAAAGGHGPVTGPQGAPGSVAAVSPAAAGGQAAGGQNAPGPQGRTASHGASRDDRSGQDPDQPPAAVATAAPAHQTTDESWPDAPDDPGLGSPPGPDPTETVPATQQAANGGATGAGLAAARSAAKAAAQGGPRVPAARSASAGAWPDAIPGRAKGPESDEVDPLNDADADVDAVSGMALLERELGAQVIGEIDHT</sequence>
<dbReference type="InterPro" id="IPR027417">
    <property type="entry name" value="P-loop_NTPase"/>
</dbReference>
<dbReference type="SUPFAM" id="SSF48019">
    <property type="entry name" value="post-AAA+ oligomerization domain-like"/>
    <property type="match status" value="1"/>
</dbReference>
<feature type="region of interest" description="Disordered" evidence="12">
    <location>
        <begin position="396"/>
        <end position="429"/>
    </location>
</feature>
<evidence type="ECO:0000256" key="3">
    <source>
        <dbReference type="ARBA" id="ARBA00022679"/>
    </source>
</evidence>
<dbReference type="Gene3D" id="1.20.272.10">
    <property type="match status" value="1"/>
</dbReference>